<name>A0A1C6V9R7_9ACTN</name>
<protein>
    <submittedName>
        <fullName evidence="3">Cell wall-active antibiotics response 4TMS YvqF</fullName>
    </submittedName>
</protein>
<feature type="transmembrane region" description="Helical" evidence="1">
    <location>
        <begin position="40"/>
        <end position="58"/>
    </location>
</feature>
<organism evidence="3 4">
    <name type="scientific">Micromonospora yangpuensis</name>
    <dbReference type="NCBI Taxonomy" id="683228"/>
    <lineage>
        <taxon>Bacteria</taxon>
        <taxon>Bacillati</taxon>
        <taxon>Actinomycetota</taxon>
        <taxon>Actinomycetes</taxon>
        <taxon>Micromonosporales</taxon>
        <taxon>Micromonosporaceae</taxon>
        <taxon>Micromonospora</taxon>
    </lineage>
</organism>
<dbReference type="InterPro" id="IPR024425">
    <property type="entry name" value="LiaF-like_C"/>
</dbReference>
<feature type="transmembrane region" description="Helical" evidence="1">
    <location>
        <begin position="12"/>
        <end position="34"/>
    </location>
</feature>
<dbReference type="STRING" id="683228.GA0070617_5085"/>
<evidence type="ECO:0000259" key="2">
    <source>
        <dbReference type="Pfam" id="PF09922"/>
    </source>
</evidence>
<feature type="domain" description="Cell wall-active antibiotics response LiaF-like C-terminal" evidence="2">
    <location>
        <begin position="86"/>
        <end position="181"/>
    </location>
</feature>
<proteinExistence type="predicted"/>
<gene>
    <name evidence="3" type="ORF">GA0070617_5085</name>
</gene>
<accession>A0A1C6V9R7</accession>
<evidence type="ECO:0000313" key="4">
    <source>
        <dbReference type="Proteomes" id="UP000198937"/>
    </source>
</evidence>
<dbReference type="Pfam" id="PF09922">
    <property type="entry name" value="LiaF-like_C"/>
    <property type="match status" value="1"/>
</dbReference>
<keyword evidence="4" id="KW-1185">Reference proteome</keyword>
<keyword evidence="1" id="KW-1133">Transmembrane helix</keyword>
<dbReference type="Proteomes" id="UP000198937">
    <property type="component" value="Unassembled WGS sequence"/>
</dbReference>
<evidence type="ECO:0000313" key="3">
    <source>
        <dbReference type="EMBL" id="SCL63026.1"/>
    </source>
</evidence>
<keyword evidence="1" id="KW-0472">Membrane</keyword>
<evidence type="ECO:0000256" key="1">
    <source>
        <dbReference type="SAM" id="Phobius"/>
    </source>
</evidence>
<reference evidence="3 4" key="1">
    <citation type="submission" date="2016-06" db="EMBL/GenBank/DDBJ databases">
        <authorList>
            <person name="Kjaerup R.B."/>
            <person name="Dalgaard T.S."/>
            <person name="Juul-Madsen H.R."/>
        </authorList>
    </citation>
    <scope>NUCLEOTIDE SEQUENCE [LARGE SCALE GENOMIC DNA]</scope>
    <source>
        <strain evidence="3 4">DSM 45577</strain>
    </source>
</reference>
<sequence>MGVLDLAGAIEVGASAYFAAALTTIGGGLLVGTWFGRARWLIALGLVTAAALGFVTLAESYDRIRGVDGNVTWSPADHRELANRYENSFGDAVLDLRAIDFEGRDTEVTMSINFGEATVVVPPEVDVTVVADVKAGDAVVFGQRSAGVNGRPRETTDLGGDGAGGGTLRLYVHVNAGNLEVTR</sequence>
<dbReference type="EMBL" id="FMIA01000002">
    <property type="protein sequence ID" value="SCL63026.1"/>
    <property type="molecule type" value="Genomic_DNA"/>
</dbReference>
<dbReference type="AlphaFoldDB" id="A0A1C6V9R7"/>
<keyword evidence="1" id="KW-0812">Transmembrane</keyword>